<feature type="region of interest" description="Disordered" evidence="1">
    <location>
        <begin position="1"/>
        <end position="31"/>
    </location>
</feature>
<proteinExistence type="predicted"/>
<protein>
    <submittedName>
        <fullName evidence="2">Uncharacterized protein</fullName>
    </submittedName>
</protein>
<feature type="compositionally biased region" description="Low complexity" evidence="1">
    <location>
        <begin position="90"/>
        <end position="100"/>
    </location>
</feature>
<feature type="compositionally biased region" description="Polar residues" evidence="1">
    <location>
        <begin position="75"/>
        <end position="84"/>
    </location>
</feature>
<evidence type="ECO:0000313" key="3">
    <source>
        <dbReference type="Proteomes" id="UP001153269"/>
    </source>
</evidence>
<sequence length="283" mass="31340">PQMDKNTYLAPPAQVTWVEGGSGGDEDSDSELSLTACLNRFSVLQSSPSPPPSTTLERYEMTTLSDLKDPPLISETPSTSSAVNEDQPEPELSSVPEPVKPEPVVQTIEKPARSEKVIVRKSTSFVEEFLHINNSKKLQCLHSDASSSEATLSEGSWSPGELRQQMMRLLLEDMASDEEIFNCVKEKLDRSQMSSSPYLRELMTAVCKAAAKENTNCRVHTALIQKRLPVLLQYRNSESEQQLHALQELQALIVTLDQPPTAFGDTENNQHTIITLVIYLSPA</sequence>
<comment type="caution">
    <text evidence="2">The sequence shown here is derived from an EMBL/GenBank/DDBJ whole genome shotgun (WGS) entry which is preliminary data.</text>
</comment>
<name>A0A9N7Y7P7_PLEPL</name>
<evidence type="ECO:0000256" key="1">
    <source>
        <dbReference type="SAM" id="MobiDB-lite"/>
    </source>
</evidence>
<dbReference type="SUPFAM" id="SSF48371">
    <property type="entry name" value="ARM repeat"/>
    <property type="match status" value="1"/>
</dbReference>
<dbReference type="Proteomes" id="UP001153269">
    <property type="component" value="Unassembled WGS sequence"/>
</dbReference>
<gene>
    <name evidence="2" type="ORF">PLEPLA_LOCUS3446</name>
</gene>
<feature type="non-terminal residue" evidence="2">
    <location>
        <position position="1"/>
    </location>
</feature>
<accession>A0A9N7Y7P7</accession>
<dbReference type="Gene3D" id="1.25.40.180">
    <property type="match status" value="1"/>
</dbReference>
<reference evidence="2" key="1">
    <citation type="submission" date="2020-03" db="EMBL/GenBank/DDBJ databases">
        <authorList>
            <person name="Weist P."/>
        </authorList>
    </citation>
    <scope>NUCLEOTIDE SEQUENCE</scope>
</reference>
<organism evidence="2 3">
    <name type="scientific">Pleuronectes platessa</name>
    <name type="common">European plaice</name>
    <dbReference type="NCBI Taxonomy" id="8262"/>
    <lineage>
        <taxon>Eukaryota</taxon>
        <taxon>Metazoa</taxon>
        <taxon>Chordata</taxon>
        <taxon>Craniata</taxon>
        <taxon>Vertebrata</taxon>
        <taxon>Euteleostomi</taxon>
        <taxon>Actinopterygii</taxon>
        <taxon>Neopterygii</taxon>
        <taxon>Teleostei</taxon>
        <taxon>Neoteleostei</taxon>
        <taxon>Acanthomorphata</taxon>
        <taxon>Carangaria</taxon>
        <taxon>Pleuronectiformes</taxon>
        <taxon>Pleuronectoidei</taxon>
        <taxon>Pleuronectidae</taxon>
        <taxon>Pleuronectes</taxon>
    </lineage>
</organism>
<feature type="region of interest" description="Disordered" evidence="1">
    <location>
        <begin position="61"/>
        <end position="100"/>
    </location>
</feature>
<evidence type="ECO:0000313" key="2">
    <source>
        <dbReference type="EMBL" id="CAB1415728.1"/>
    </source>
</evidence>
<dbReference type="EMBL" id="CADEAL010000171">
    <property type="protein sequence ID" value="CAB1415728.1"/>
    <property type="molecule type" value="Genomic_DNA"/>
</dbReference>
<dbReference type="InterPro" id="IPR016024">
    <property type="entry name" value="ARM-type_fold"/>
</dbReference>
<keyword evidence="3" id="KW-1185">Reference proteome</keyword>
<dbReference type="AlphaFoldDB" id="A0A9N7Y7P7"/>